<reference evidence="2" key="1">
    <citation type="journal article" date="2019" name="Plant Biotechnol. J.">
        <title>Genome sequencing of the Australian wild diploid species Gossypium australe highlights disease resistance and delayed gland morphogenesis.</title>
        <authorList>
            <person name="Cai Y."/>
            <person name="Cai X."/>
            <person name="Wang Q."/>
            <person name="Wang P."/>
            <person name="Zhang Y."/>
            <person name="Cai C."/>
            <person name="Xu Y."/>
            <person name="Wang K."/>
            <person name="Zhou Z."/>
            <person name="Wang C."/>
            <person name="Geng S."/>
            <person name="Li B."/>
            <person name="Dong Q."/>
            <person name="Hou Y."/>
            <person name="Wang H."/>
            <person name="Ai P."/>
            <person name="Liu Z."/>
            <person name="Yi F."/>
            <person name="Sun M."/>
            <person name="An G."/>
            <person name="Cheng J."/>
            <person name="Zhang Y."/>
            <person name="Shi Q."/>
            <person name="Xie Y."/>
            <person name="Shi X."/>
            <person name="Chang Y."/>
            <person name="Huang F."/>
            <person name="Chen Y."/>
            <person name="Hong S."/>
            <person name="Mi L."/>
            <person name="Sun Q."/>
            <person name="Zhang L."/>
            <person name="Zhou B."/>
            <person name="Peng R."/>
            <person name="Zhang X."/>
            <person name="Liu F."/>
        </authorList>
    </citation>
    <scope>NUCLEOTIDE SEQUENCE [LARGE SCALE GENOMIC DNA]</scope>
    <source>
        <strain evidence="2">cv. PA1801</strain>
    </source>
</reference>
<gene>
    <name evidence="1" type="ORF">EPI10_005140</name>
</gene>
<dbReference type="Proteomes" id="UP000325315">
    <property type="component" value="Unassembled WGS sequence"/>
</dbReference>
<comment type="caution">
    <text evidence="1">The sequence shown here is derived from an EMBL/GenBank/DDBJ whole genome shotgun (WGS) entry which is preliminary data.</text>
</comment>
<accession>A0A5B6WQ43</accession>
<sequence>MISLSFPNLSLRHFMIHWERFKDLLRMCPHHEFIEEMEVNNYQWQVTRAKPARGAGVFDVDKVTMLASQETPVMQCNVAGVGMIRQECLHLKCNIEHEQVDFMGNSSRP</sequence>
<organism evidence="1 2">
    <name type="scientific">Gossypium australe</name>
    <dbReference type="NCBI Taxonomy" id="47621"/>
    <lineage>
        <taxon>Eukaryota</taxon>
        <taxon>Viridiplantae</taxon>
        <taxon>Streptophyta</taxon>
        <taxon>Embryophyta</taxon>
        <taxon>Tracheophyta</taxon>
        <taxon>Spermatophyta</taxon>
        <taxon>Magnoliopsida</taxon>
        <taxon>eudicotyledons</taxon>
        <taxon>Gunneridae</taxon>
        <taxon>Pentapetalae</taxon>
        <taxon>rosids</taxon>
        <taxon>malvids</taxon>
        <taxon>Malvales</taxon>
        <taxon>Malvaceae</taxon>
        <taxon>Malvoideae</taxon>
        <taxon>Gossypium</taxon>
    </lineage>
</organism>
<dbReference type="AlphaFoldDB" id="A0A5B6WQ43"/>
<name>A0A5B6WQ43_9ROSI</name>
<proteinExistence type="predicted"/>
<keyword evidence="2" id="KW-1185">Reference proteome</keyword>
<evidence type="ECO:0000313" key="2">
    <source>
        <dbReference type="Proteomes" id="UP000325315"/>
    </source>
</evidence>
<protein>
    <submittedName>
        <fullName evidence="1">Pentatricopeptide repeat-containing protein chloroplastic-like</fullName>
    </submittedName>
</protein>
<dbReference type="OrthoDB" id="1417698at2759"/>
<dbReference type="EMBL" id="SMMG02000002">
    <property type="protein sequence ID" value="KAA3482932.1"/>
    <property type="molecule type" value="Genomic_DNA"/>
</dbReference>
<evidence type="ECO:0000313" key="1">
    <source>
        <dbReference type="EMBL" id="KAA3482932.1"/>
    </source>
</evidence>